<accession>A0A317WFE5</accession>
<comment type="caution">
    <text evidence="1">The sequence shown here is derived from an EMBL/GenBank/DDBJ whole genome shotgun (WGS) entry which is preliminary data.</text>
</comment>
<dbReference type="Proteomes" id="UP000246171">
    <property type="component" value="Unassembled WGS sequence"/>
</dbReference>
<protein>
    <submittedName>
        <fullName evidence="1">Uncharacterized protein</fullName>
    </submittedName>
</protein>
<keyword evidence="2" id="KW-1185">Reference proteome</keyword>
<sequence>MSSPSHACLPGCRCLWQPILLPCSIYTSLQYISYIYNIKATSSRAIVFFIQHRLITTVPYNFDNLTVHLLQRGI</sequence>
<dbReference type="EMBL" id="MSFU01000002">
    <property type="protein sequence ID" value="PWY84411.1"/>
    <property type="molecule type" value="Genomic_DNA"/>
</dbReference>
<gene>
    <name evidence="1" type="ORF">BO83DRAFT_433945</name>
</gene>
<dbReference type="VEuPathDB" id="FungiDB:BO83DRAFT_433945"/>
<name>A0A317WFE5_ASPEC</name>
<evidence type="ECO:0000313" key="1">
    <source>
        <dbReference type="EMBL" id="PWY84411.1"/>
    </source>
</evidence>
<organism evidence="1 2">
    <name type="scientific">Aspergillus eucalypticola (strain CBS 122712 / IBT 29274)</name>
    <dbReference type="NCBI Taxonomy" id="1448314"/>
    <lineage>
        <taxon>Eukaryota</taxon>
        <taxon>Fungi</taxon>
        <taxon>Dikarya</taxon>
        <taxon>Ascomycota</taxon>
        <taxon>Pezizomycotina</taxon>
        <taxon>Eurotiomycetes</taxon>
        <taxon>Eurotiomycetidae</taxon>
        <taxon>Eurotiales</taxon>
        <taxon>Aspergillaceae</taxon>
        <taxon>Aspergillus</taxon>
        <taxon>Aspergillus subgen. Circumdati</taxon>
    </lineage>
</organism>
<dbReference type="RefSeq" id="XP_025392966.1">
    <property type="nucleotide sequence ID" value="XM_025535732.1"/>
</dbReference>
<dbReference type="GeneID" id="37057694"/>
<reference evidence="1" key="1">
    <citation type="submission" date="2016-12" db="EMBL/GenBank/DDBJ databases">
        <title>The genomes of Aspergillus section Nigri reveals drivers in fungal speciation.</title>
        <authorList>
            <consortium name="DOE Joint Genome Institute"/>
            <person name="Vesth T.C."/>
            <person name="Nybo J."/>
            <person name="Theobald S."/>
            <person name="Brandl J."/>
            <person name="Frisvad J.C."/>
            <person name="Nielsen K.F."/>
            <person name="Lyhne E.K."/>
            <person name="Kogle M.E."/>
            <person name="Kuo A."/>
            <person name="Riley R."/>
            <person name="Clum A."/>
            <person name="Nolan M."/>
            <person name="Lipzen A."/>
            <person name="Salamov A."/>
            <person name="Henrissat B."/>
            <person name="Wiebenga A."/>
            <person name="De vries R.P."/>
            <person name="Grigoriev I.V."/>
            <person name="Mortensen U.H."/>
            <person name="Andersen M.R."/>
            <person name="Baker S.E."/>
        </authorList>
    </citation>
    <scope>NUCLEOTIDE SEQUENCE</scope>
    <source>
        <strain evidence="1">CBS 122712</strain>
    </source>
</reference>
<dbReference type="AlphaFoldDB" id="A0A317WFE5"/>
<proteinExistence type="predicted"/>
<evidence type="ECO:0000313" key="2">
    <source>
        <dbReference type="Proteomes" id="UP000246171"/>
    </source>
</evidence>